<protein>
    <submittedName>
        <fullName evidence="1">Uncharacterized protein</fullName>
    </submittedName>
</protein>
<dbReference type="AlphaFoldDB" id="A0A413RLH3"/>
<accession>A0A413RLH3</accession>
<organism evidence="1 2">
    <name type="scientific">Cellulomonas rhizosphaerae</name>
    <dbReference type="NCBI Taxonomy" id="2293719"/>
    <lineage>
        <taxon>Bacteria</taxon>
        <taxon>Bacillati</taxon>
        <taxon>Actinomycetota</taxon>
        <taxon>Actinomycetes</taxon>
        <taxon>Micrococcales</taxon>
        <taxon>Cellulomonadaceae</taxon>
        <taxon>Cellulomonas</taxon>
    </lineage>
</organism>
<name>A0A413RLH3_9CELL</name>
<comment type="caution">
    <text evidence="1">The sequence shown here is derived from an EMBL/GenBank/DDBJ whole genome shotgun (WGS) entry which is preliminary data.</text>
</comment>
<evidence type="ECO:0000313" key="2">
    <source>
        <dbReference type="Proteomes" id="UP000283374"/>
    </source>
</evidence>
<evidence type="ECO:0000313" key="1">
    <source>
        <dbReference type="EMBL" id="RHA40772.1"/>
    </source>
</evidence>
<reference evidence="1 2" key="1">
    <citation type="submission" date="2018-08" db="EMBL/GenBank/DDBJ databases">
        <title>Cellulomonas rhizosphaerae sp. nov., a novel actinomycete isolated from soil.</title>
        <authorList>
            <person name="Tian Y."/>
        </authorList>
    </citation>
    <scope>NUCLEOTIDE SEQUENCE [LARGE SCALE GENOMIC DNA]</scope>
    <source>
        <strain evidence="1 2">NEAU-TCZ24</strain>
    </source>
</reference>
<proteinExistence type="predicted"/>
<sequence>MRFQSATPNARGTYPGVFALANGLAREGRLSDADARWLRDSNARCDAAYVDPTTVVPDCYDRAANPGARAWFKETADELLELTAGYLDLLDRYGVAWVRLTTDAPGRVTYEDDVQVVAV</sequence>
<dbReference type="OrthoDB" id="4546670at2"/>
<keyword evidence="2" id="KW-1185">Reference proteome</keyword>
<dbReference type="Proteomes" id="UP000283374">
    <property type="component" value="Unassembled WGS sequence"/>
</dbReference>
<dbReference type="EMBL" id="QWKP01000192">
    <property type="protein sequence ID" value="RHA40772.1"/>
    <property type="molecule type" value="Genomic_DNA"/>
</dbReference>
<gene>
    <name evidence="1" type="ORF">D1825_09720</name>
</gene>